<evidence type="ECO:0000313" key="2">
    <source>
        <dbReference type="Proteomes" id="UP000093080"/>
    </source>
</evidence>
<organism evidence="1 2">
    <name type="scientific">Dissulfuribacter thermophilus</name>
    <dbReference type="NCBI Taxonomy" id="1156395"/>
    <lineage>
        <taxon>Bacteria</taxon>
        <taxon>Pseudomonadati</taxon>
        <taxon>Thermodesulfobacteriota</taxon>
        <taxon>Dissulfuribacteria</taxon>
        <taxon>Dissulfuribacterales</taxon>
        <taxon>Dissulfuribacteraceae</taxon>
        <taxon>Dissulfuribacter</taxon>
    </lineage>
</organism>
<keyword evidence="2" id="KW-1185">Reference proteome</keyword>
<name>A0A1B9F9E0_9BACT</name>
<evidence type="ECO:0000313" key="1">
    <source>
        <dbReference type="EMBL" id="OCC16537.1"/>
    </source>
</evidence>
<accession>A0A1B9F9E0</accession>
<reference evidence="1 2" key="1">
    <citation type="submission" date="2016-06" db="EMBL/GenBank/DDBJ databases">
        <title>Respiratory ammonification of nitrate coupled to the oxidation of elemental sulfur in deep-sea autotrophic thermophilic bacteria.</title>
        <authorList>
            <person name="Slobodkina G.B."/>
            <person name="Mardanov A.V."/>
            <person name="Ravin N.V."/>
            <person name="Frolova A.A."/>
            <person name="Viryasiv M.B."/>
            <person name="Chernyh N.A."/>
            <person name="Bonch-Osmolovskaya E.A."/>
            <person name="Slobodkin A.I."/>
        </authorList>
    </citation>
    <scope>NUCLEOTIDE SEQUENCE [LARGE SCALE GENOMIC DNA]</scope>
    <source>
        <strain evidence="1 2">S69</strain>
    </source>
</reference>
<gene>
    <name evidence="1" type="ORF">DBT_0354</name>
</gene>
<protein>
    <submittedName>
        <fullName evidence="1">Uncharacterized protein</fullName>
    </submittedName>
</protein>
<sequence>MKGILFLIFWLGCASLHTVYDLKIKPYIQEKMDEWGEHPF</sequence>
<dbReference type="EMBL" id="MAGO01000001">
    <property type="protein sequence ID" value="OCC16537.1"/>
    <property type="molecule type" value="Genomic_DNA"/>
</dbReference>
<dbReference type="AlphaFoldDB" id="A0A1B9F9E0"/>
<proteinExistence type="predicted"/>
<comment type="caution">
    <text evidence="1">The sequence shown here is derived from an EMBL/GenBank/DDBJ whole genome shotgun (WGS) entry which is preliminary data.</text>
</comment>
<dbReference type="Proteomes" id="UP000093080">
    <property type="component" value="Unassembled WGS sequence"/>
</dbReference>
<dbReference type="RefSeq" id="WP_279614733.1">
    <property type="nucleotide sequence ID" value="NZ_MAGO01000001.1"/>
</dbReference>
<dbReference type="STRING" id="1156395.DBT_0354"/>